<dbReference type="EMBL" id="JASXSX010000003">
    <property type="protein sequence ID" value="MDT3767901.1"/>
    <property type="molecule type" value="Genomic_DNA"/>
</dbReference>
<protein>
    <submittedName>
        <fullName evidence="1">DUF3145 domain-containing protein</fullName>
    </submittedName>
</protein>
<proteinExistence type="predicted"/>
<accession>A0ABU3ID53</accession>
<dbReference type="RefSeq" id="WP_102217254.1">
    <property type="nucleotide sequence ID" value="NZ_CP126963.1"/>
</dbReference>
<sequence length="166" mass="18337">MTGSFTRGVLFVHSTPPALCPHLEWNVSGVLDQAVNLEWTDQPAAPGMVRTEYSWVGPVGTGARLASALRGWEHLRYEITEEPVRGSDGARWCHTPDLGIFHAPMDTSGNMMVPEDRVRAAMESSSDLASLRERLNLALGQAWDDELEPFRYAGAGVPVRWLHRVG</sequence>
<evidence type="ECO:0000313" key="1">
    <source>
        <dbReference type="EMBL" id="MDT3767901.1"/>
    </source>
</evidence>
<dbReference type="Proteomes" id="UP001247542">
    <property type="component" value="Unassembled WGS sequence"/>
</dbReference>
<dbReference type="InterPro" id="IPR021491">
    <property type="entry name" value="DUF3145"/>
</dbReference>
<keyword evidence="2" id="KW-1185">Reference proteome</keyword>
<reference evidence="1 2" key="1">
    <citation type="submission" date="2023-06" db="EMBL/GenBank/DDBJ databases">
        <title>Draft genome sequence of Gleimia hominis type strain CCUG 57540T.</title>
        <authorList>
            <person name="Salva-Serra F."/>
            <person name="Cardew S."/>
            <person name="Jensie Markopoulos S."/>
            <person name="Ohlen M."/>
            <person name="Inganas E."/>
            <person name="Svensson-Stadler L."/>
            <person name="Moore E.R.B."/>
        </authorList>
    </citation>
    <scope>NUCLEOTIDE SEQUENCE [LARGE SCALE GENOMIC DNA]</scope>
    <source>
        <strain evidence="1 2">CCUG 57540</strain>
    </source>
</reference>
<name>A0ABU3ID53_9ACTO</name>
<gene>
    <name evidence="1" type="ORF">QS713_07495</name>
</gene>
<comment type="caution">
    <text evidence="1">The sequence shown here is derived from an EMBL/GenBank/DDBJ whole genome shotgun (WGS) entry which is preliminary data.</text>
</comment>
<dbReference type="Pfam" id="PF11343">
    <property type="entry name" value="DUF3145"/>
    <property type="match status" value="1"/>
</dbReference>
<evidence type="ECO:0000313" key="2">
    <source>
        <dbReference type="Proteomes" id="UP001247542"/>
    </source>
</evidence>
<organism evidence="1 2">
    <name type="scientific">Gleimia hominis</name>
    <dbReference type="NCBI Taxonomy" id="595468"/>
    <lineage>
        <taxon>Bacteria</taxon>
        <taxon>Bacillati</taxon>
        <taxon>Actinomycetota</taxon>
        <taxon>Actinomycetes</taxon>
        <taxon>Actinomycetales</taxon>
        <taxon>Actinomycetaceae</taxon>
        <taxon>Gleimia</taxon>
    </lineage>
</organism>